<evidence type="ECO:0000259" key="1">
    <source>
        <dbReference type="Pfam" id="PF18765"/>
    </source>
</evidence>
<evidence type="ECO:0000313" key="3">
    <source>
        <dbReference type="Proteomes" id="UP001241072"/>
    </source>
</evidence>
<dbReference type="Proteomes" id="UP001241072">
    <property type="component" value="Unassembled WGS sequence"/>
</dbReference>
<organism evidence="2 3">
    <name type="scientific">Antiquaquibacter soli</name>
    <dbReference type="NCBI Taxonomy" id="3064523"/>
    <lineage>
        <taxon>Bacteria</taxon>
        <taxon>Bacillati</taxon>
        <taxon>Actinomycetota</taxon>
        <taxon>Actinomycetes</taxon>
        <taxon>Micrococcales</taxon>
        <taxon>Microbacteriaceae</taxon>
        <taxon>Antiquaquibacter</taxon>
    </lineage>
</organism>
<dbReference type="SUPFAM" id="SSF81301">
    <property type="entry name" value="Nucleotidyltransferase"/>
    <property type="match status" value="1"/>
</dbReference>
<gene>
    <name evidence="2" type="ORF">Q5716_15100</name>
</gene>
<reference evidence="2 3" key="1">
    <citation type="submission" date="2023-07" db="EMBL/GenBank/DDBJ databases">
        <title>Protaetiibacter sp. nov WY-16 isolated from soil.</title>
        <authorList>
            <person name="Liu B."/>
            <person name="Wan Y."/>
        </authorList>
    </citation>
    <scope>NUCLEOTIDE SEQUENCE [LARGE SCALE GENOMIC DNA]</scope>
    <source>
        <strain evidence="2 3">WY-16</strain>
    </source>
</reference>
<keyword evidence="3" id="KW-1185">Reference proteome</keyword>
<accession>A0ABT9BRJ2</accession>
<name>A0ABT9BRJ2_9MICO</name>
<dbReference type="Gene3D" id="3.30.460.10">
    <property type="entry name" value="Beta Polymerase, domain 2"/>
    <property type="match status" value="1"/>
</dbReference>
<dbReference type="EMBL" id="JAUQUB010000006">
    <property type="protein sequence ID" value="MDO7883559.1"/>
    <property type="molecule type" value="Genomic_DNA"/>
</dbReference>
<dbReference type="InterPro" id="IPR043519">
    <property type="entry name" value="NT_sf"/>
</dbReference>
<sequence length="169" mass="19289">MTARSAEGVRLVLIRLVDQGIVERESTSQGNRFRLNIDHLAADAVVAIARQWTTFLDRLALDIERWASPPRYAAIFGSAARREMHADSDIDLFLVRPDRDRSEQWFEDVAQLEDRATRWTGNDVRTLWMTESEVSDRASEAVLTDILRDGIPVTGDRSWFARTIQKGES</sequence>
<evidence type="ECO:0000313" key="2">
    <source>
        <dbReference type="EMBL" id="MDO7883559.1"/>
    </source>
</evidence>
<feature type="domain" description="Polymerase beta nucleotidyltransferase" evidence="1">
    <location>
        <begin position="71"/>
        <end position="115"/>
    </location>
</feature>
<dbReference type="InterPro" id="IPR041633">
    <property type="entry name" value="Polbeta"/>
</dbReference>
<dbReference type="RefSeq" id="WP_305003984.1">
    <property type="nucleotide sequence ID" value="NZ_JAUQUB010000006.1"/>
</dbReference>
<comment type="caution">
    <text evidence="2">The sequence shown here is derived from an EMBL/GenBank/DDBJ whole genome shotgun (WGS) entry which is preliminary data.</text>
</comment>
<dbReference type="Pfam" id="PF18765">
    <property type="entry name" value="Polbeta"/>
    <property type="match status" value="1"/>
</dbReference>
<proteinExistence type="predicted"/>
<protein>
    <submittedName>
        <fullName evidence="2">Nucleotidyltransferase domain-containing protein</fullName>
    </submittedName>
</protein>